<evidence type="ECO:0000256" key="4">
    <source>
        <dbReference type="ARBA" id="ARBA00022741"/>
    </source>
</evidence>
<name>A0A3R7MSR4_PENVA</name>
<dbReference type="Pfam" id="PF00133">
    <property type="entry name" value="tRNA-synt_1"/>
    <property type="match status" value="1"/>
</dbReference>
<dbReference type="Pfam" id="PF08264">
    <property type="entry name" value="Anticodon_1"/>
    <property type="match status" value="1"/>
</dbReference>
<dbReference type="GO" id="GO:0005524">
    <property type="term" value="F:ATP binding"/>
    <property type="evidence" value="ECO:0007669"/>
    <property type="project" value="UniProtKB-KW"/>
</dbReference>
<sequence>MPLHRCGGPAERETDTMDTFVDSSWYFLRFLDPHNTEKPFSHDAQRDNMPVDLYVGGKEHAVLHMFYARFIQHFLASLGLASHKEPFKRLVTQGMVMGETYRVKDSGRYLTKDEVDFSVKPPVERGTGSELVVTYEKMSKSKHNGIDPKDVLEEYGTDTTRLLMLANFAPSSQRNWSKDTFPGILNWQNRLWLTVSEFIHMRQDKELQADAPLSMEEMQEHKDFLFENRNFYLRGATYNFLYTNQLSKIPKEMMLTEEFEKSLAAQIIMLSPITPHLASELWAGFCSVATSPCTRKDVPLLEQRWPEIDSEFGLPLFCRIPGKDPCIVKVPRSILDSMTVDTATAHALANEEVQNCMVGKQLIRTHLQIQPGIGGNLSFRQLDLNRTSRFSPSTSPAALRRRSRSPAEPPEALTT</sequence>
<dbReference type="Gene3D" id="3.40.50.620">
    <property type="entry name" value="HUPs"/>
    <property type="match status" value="1"/>
</dbReference>
<evidence type="ECO:0000256" key="6">
    <source>
        <dbReference type="ARBA" id="ARBA00022917"/>
    </source>
</evidence>
<evidence type="ECO:0000256" key="7">
    <source>
        <dbReference type="ARBA" id="ARBA00023146"/>
    </source>
</evidence>
<dbReference type="Gene3D" id="1.10.730.10">
    <property type="entry name" value="Isoleucyl-tRNA Synthetase, Domain 1"/>
    <property type="match status" value="1"/>
</dbReference>
<evidence type="ECO:0000256" key="5">
    <source>
        <dbReference type="ARBA" id="ARBA00022840"/>
    </source>
</evidence>
<evidence type="ECO:0000313" key="13">
    <source>
        <dbReference type="Proteomes" id="UP000283509"/>
    </source>
</evidence>
<evidence type="ECO:0000313" key="12">
    <source>
        <dbReference type="EMBL" id="ROT84973.1"/>
    </source>
</evidence>
<dbReference type="GO" id="GO:0006429">
    <property type="term" value="P:leucyl-tRNA aminoacylation"/>
    <property type="evidence" value="ECO:0007669"/>
    <property type="project" value="InterPro"/>
</dbReference>
<keyword evidence="4" id="KW-0547">Nucleotide-binding</keyword>
<dbReference type="PANTHER" id="PTHR43740:SF2">
    <property type="entry name" value="LEUCINE--TRNA LIGASE, MITOCHONDRIAL"/>
    <property type="match status" value="1"/>
</dbReference>
<reference evidence="12 13" key="2">
    <citation type="submission" date="2019-01" db="EMBL/GenBank/DDBJ databases">
        <title>The decoding of complex shrimp genome reveals the adaptation for benthos swimmer, frequently molting mechanism and breeding impact on genome.</title>
        <authorList>
            <person name="Sun Y."/>
            <person name="Gao Y."/>
            <person name="Yu Y."/>
        </authorList>
    </citation>
    <scope>NUCLEOTIDE SEQUENCE [LARGE SCALE GENOMIC DNA]</scope>
    <source>
        <tissue evidence="12">Muscle</tissue>
    </source>
</reference>
<dbReference type="AlphaFoldDB" id="A0A3R7MSR4"/>
<dbReference type="GO" id="GO:0032543">
    <property type="term" value="P:mitochondrial translation"/>
    <property type="evidence" value="ECO:0007669"/>
    <property type="project" value="TreeGrafter"/>
</dbReference>
<dbReference type="PRINTS" id="PR00985">
    <property type="entry name" value="TRNASYNTHLEU"/>
</dbReference>
<dbReference type="GO" id="GO:0005739">
    <property type="term" value="C:mitochondrion"/>
    <property type="evidence" value="ECO:0007669"/>
    <property type="project" value="TreeGrafter"/>
</dbReference>
<feature type="domain" description="Aminoacyl-tRNA synthetase class Ia" evidence="10">
    <location>
        <begin position="136"/>
        <end position="169"/>
    </location>
</feature>
<dbReference type="InterPro" id="IPR002300">
    <property type="entry name" value="aa-tRNA-synth_Ia"/>
</dbReference>
<evidence type="ECO:0000256" key="2">
    <source>
        <dbReference type="ARBA" id="ARBA00013164"/>
    </source>
</evidence>
<evidence type="ECO:0000256" key="1">
    <source>
        <dbReference type="ARBA" id="ARBA00005594"/>
    </source>
</evidence>
<dbReference type="InterPro" id="IPR009080">
    <property type="entry name" value="tRNAsynth_Ia_anticodon-bd"/>
</dbReference>
<dbReference type="SUPFAM" id="SSF52374">
    <property type="entry name" value="Nucleotidylyl transferase"/>
    <property type="match status" value="1"/>
</dbReference>
<comment type="caution">
    <text evidence="12">The sequence shown here is derived from an EMBL/GenBank/DDBJ whole genome shotgun (WGS) entry which is preliminary data.</text>
</comment>
<gene>
    <name evidence="12" type="ORF">C7M84_021713</name>
</gene>
<comment type="similarity">
    <text evidence="1">Belongs to the class-I aminoacyl-tRNA synthetase family.</text>
</comment>
<organism evidence="12 13">
    <name type="scientific">Penaeus vannamei</name>
    <name type="common">Whiteleg shrimp</name>
    <name type="synonym">Litopenaeus vannamei</name>
    <dbReference type="NCBI Taxonomy" id="6689"/>
    <lineage>
        <taxon>Eukaryota</taxon>
        <taxon>Metazoa</taxon>
        <taxon>Ecdysozoa</taxon>
        <taxon>Arthropoda</taxon>
        <taxon>Crustacea</taxon>
        <taxon>Multicrustacea</taxon>
        <taxon>Malacostraca</taxon>
        <taxon>Eumalacostraca</taxon>
        <taxon>Eucarida</taxon>
        <taxon>Decapoda</taxon>
        <taxon>Dendrobranchiata</taxon>
        <taxon>Penaeoidea</taxon>
        <taxon>Penaeidae</taxon>
        <taxon>Penaeus</taxon>
    </lineage>
</organism>
<dbReference type="InterPro" id="IPR014729">
    <property type="entry name" value="Rossmann-like_a/b/a_fold"/>
</dbReference>
<evidence type="ECO:0000256" key="8">
    <source>
        <dbReference type="ARBA" id="ARBA00047469"/>
    </source>
</evidence>
<proteinExistence type="inferred from homology"/>
<feature type="domain" description="Methionyl/Valyl/Leucyl/Isoleucyl-tRNA synthetase anticodon-binding" evidence="11">
    <location>
        <begin position="238"/>
        <end position="311"/>
    </location>
</feature>
<keyword evidence="13" id="KW-1185">Reference proteome</keyword>
<protein>
    <recommendedName>
        <fullName evidence="2">leucine--tRNA ligase</fullName>
        <ecNumber evidence="2">6.1.1.4</ecNumber>
    </recommendedName>
</protein>
<evidence type="ECO:0000259" key="10">
    <source>
        <dbReference type="Pfam" id="PF00133"/>
    </source>
</evidence>
<feature type="region of interest" description="Disordered" evidence="9">
    <location>
        <begin position="387"/>
        <end position="415"/>
    </location>
</feature>
<reference evidence="12 13" key="1">
    <citation type="submission" date="2018-04" db="EMBL/GenBank/DDBJ databases">
        <authorList>
            <person name="Zhang X."/>
            <person name="Yuan J."/>
            <person name="Li F."/>
            <person name="Xiang J."/>
        </authorList>
    </citation>
    <scope>NUCLEOTIDE SEQUENCE [LARGE SCALE GENOMIC DNA]</scope>
    <source>
        <tissue evidence="12">Muscle</tissue>
    </source>
</reference>
<dbReference type="EC" id="6.1.1.4" evidence="2"/>
<keyword evidence="6" id="KW-0648">Protein biosynthesis</keyword>
<dbReference type="SUPFAM" id="SSF47323">
    <property type="entry name" value="Anticodon-binding domain of a subclass of class I aminoacyl-tRNA synthetases"/>
    <property type="match status" value="1"/>
</dbReference>
<keyword evidence="3" id="KW-0436">Ligase</keyword>
<keyword evidence="7" id="KW-0030">Aminoacyl-tRNA synthetase</keyword>
<dbReference type="Proteomes" id="UP000283509">
    <property type="component" value="Unassembled WGS sequence"/>
</dbReference>
<dbReference type="PANTHER" id="PTHR43740">
    <property type="entry name" value="LEUCYL-TRNA SYNTHETASE"/>
    <property type="match status" value="1"/>
</dbReference>
<dbReference type="OrthoDB" id="15954at2759"/>
<keyword evidence="5" id="KW-0067">ATP-binding</keyword>
<dbReference type="EMBL" id="QCYY01000460">
    <property type="protein sequence ID" value="ROT84973.1"/>
    <property type="molecule type" value="Genomic_DNA"/>
</dbReference>
<dbReference type="GO" id="GO:0004823">
    <property type="term" value="F:leucine-tRNA ligase activity"/>
    <property type="evidence" value="ECO:0007669"/>
    <property type="project" value="UniProtKB-EC"/>
</dbReference>
<accession>A0A3R7MSR4</accession>
<comment type="catalytic activity">
    <reaction evidence="8">
        <text>tRNA(Leu) + L-leucine + ATP = L-leucyl-tRNA(Leu) + AMP + diphosphate</text>
        <dbReference type="Rhea" id="RHEA:11688"/>
        <dbReference type="Rhea" id="RHEA-COMP:9613"/>
        <dbReference type="Rhea" id="RHEA-COMP:9622"/>
        <dbReference type="ChEBI" id="CHEBI:30616"/>
        <dbReference type="ChEBI" id="CHEBI:33019"/>
        <dbReference type="ChEBI" id="CHEBI:57427"/>
        <dbReference type="ChEBI" id="CHEBI:78442"/>
        <dbReference type="ChEBI" id="CHEBI:78494"/>
        <dbReference type="ChEBI" id="CHEBI:456215"/>
        <dbReference type="EC" id="6.1.1.4"/>
    </reaction>
</comment>
<dbReference type="InterPro" id="IPR013155">
    <property type="entry name" value="M/V/L/I-tRNA-synth_anticd-bd"/>
</dbReference>
<evidence type="ECO:0000256" key="3">
    <source>
        <dbReference type="ARBA" id="ARBA00022598"/>
    </source>
</evidence>
<evidence type="ECO:0000259" key="11">
    <source>
        <dbReference type="Pfam" id="PF08264"/>
    </source>
</evidence>
<dbReference type="InterPro" id="IPR002302">
    <property type="entry name" value="Leu-tRNA-ligase"/>
</dbReference>
<evidence type="ECO:0000256" key="9">
    <source>
        <dbReference type="SAM" id="MobiDB-lite"/>
    </source>
</evidence>
<dbReference type="STRING" id="6689.A0A3R7MSR4"/>